<dbReference type="Proteomes" id="UP000801492">
    <property type="component" value="Unassembled WGS sequence"/>
</dbReference>
<name>A0A8K0G173_IGNLU</name>
<evidence type="ECO:0000313" key="1">
    <source>
        <dbReference type="EMBL" id="KAF2881969.1"/>
    </source>
</evidence>
<organism evidence="1 2">
    <name type="scientific">Ignelater luminosus</name>
    <name type="common">Cucubano</name>
    <name type="synonym">Pyrophorus luminosus</name>
    <dbReference type="NCBI Taxonomy" id="2038154"/>
    <lineage>
        <taxon>Eukaryota</taxon>
        <taxon>Metazoa</taxon>
        <taxon>Ecdysozoa</taxon>
        <taxon>Arthropoda</taxon>
        <taxon>Hexapoda</taxon>
        <taxon>Insecta</taxon>
        <taxon>Pterygota</taxon>
        <taxon>Neoptera</taxon>
        <taxon>Endopterygota</taxon>
        <taxon>Coleoptera</taxon>
        <taxon>Polyphaga</taxon>
        <taxon>Elateriformia</taxon>
        <taxon>Elateroidea</taxon>
        <taxon>Elateridae</taxon>
        <taxon>Agrypninae</taxon>
        <taxon>Pyrophorini</taxon>
        <taxon>Ignelater</taxon>
    </lineage>
</organism>
<accession>A0A8K0G173</accession>
<gene>
    <name evidence="1" type="ORF">ILUMI_24207</name>
</gene>
<comment type="caution">
    <text evidence="1">The sequence shown here is derived from an EMBL/GenBank/DDBJ whole genome shotgun (WGS) entry which is preliminary data.</text>
</comment>
<reference evidence="1" key="1">
    <citation type="submission" date="2019-08" db="EMBL/GenBank/DDBJ databases">
        <title>The genome of the North American firefly Photinus pyralis.</title>
        <authorList>
            <consortium name="Photinus pyralis genome working group"/>
            <person name="Fallon T.R."/>
            <person name="Sander Lower S.E."/>
            <person name="Weng J.-K."/>
        </authorList>
    </citation>
    <scope>NUCLEOTIDE SEQUENCE</scope>
    <source>
        <strain evidence="1">TRF0915ILg1</strain>
        <tissue evidence="1">Whole body</tissue>
    </source>
</reference>
<sequence>MDVKTYQARDLNKNIVASRKKKAIERLRQELGISVDQPKPGYGSTNSRNTARIFFRDPLLTSAITELNES</sequence>
<protein>
    <submittedName>
        <fullName evidence="1">Uncharacterized protein</fullName>
    </submittedName>
</protein>
<dbReference type="EMBL" id="VTPC01090671">
    <property type="protein sequence ID" value="KAF2881969.1"/>
    <property type="molecule type" value="Genomic_DNA"/>
</dbReference>
<proteinExistence type="predicted"/>
<keyword evidence="2" id="KW-1185">Reference proteome</keyword>
<dbReference type="OrthoDB" id="8197165at2759"/>
<evidence type="ECO:0000313" key="2">
    <source>
        <dbReference type="Proteomes" id="UP000801492"/>
    </source>
</evidence>
<dbReference type="AlphaFoldDB" id="A0A8K0G173"/>